<evidence type="ECO:0000313" key="3">
    <source>
        <dbReference type="Proteomes" id="UP001597045"/>
    </source>
</evidence>
<keyword evidence="3" id="KW-1185">Reference proteome</keyword>
<keyword evidence="1" id="KW-0472">Membrane</keyword>
<dbReference type="Proteomes" id="UP001597045">
    <property type="component" value="Unassembled WGS sequence"/>
</dbReference>
<organism evidence="2 3">
    <name type="scientific">Kibdelosporangium lantanae</name>
    <dbReference type="NCBI Taxonomy" id="1497396"/>
    <lineage>
        <taxon>Bacteria</taxon>
        <taxon>Bacillati</taxon>
        <taxon>Actinomycetota</taxon>
        <taxon>Actinomycetes</taxon>
        <taxon>Pseudonocardiales</taxon>
        <taxon>Pseudonocardiaceae</taxon>
        <taxon>Kibdelosporangium</taxon>
    </lineage>
</organism>
<comment type="caution">
    <text evidence="2">The sequence shown here is derived from an EMBL/GenBank/DDBJ whole genome shotgun (WGS) entry which is preliminary data.</text>
</comment>
<protein>
    <submittedName>
        <fullName evidence="2">Uncharacterized protein</fullName>
    </submittedName>
</protein>
<reference evidence="3" key="1">
    <citation type="journal article" date="2019" name="Int. J. Syst. Evol. Microbiol.">
        <title>The Global Catalogue of Microorganisms (GCM) 10K type strain sequencing project: providing services to taxonomists for standard genome sequencing and annotation.</title>
        <authorList>
            <consortium name="The Broad Institute Genomics Platform"/>
            <consortium name="The Broad Institute Genome Sequencing Center for Infectious Disease"/>
            <person name="Wu L."/>
            <person name="Ma J."/>
        </authorList>
    </citation>
    <scope>NUCLEOTIDE SEQUENCE [LARGE SCALE GENOMIC DNA]</scope>
    <source>
        <strain evidence="3">JCM 31486</strain>
    </source>
</reference>
<gene>
    <name evidence="2" type="ORF">ACFQ1S_30020</name>
</gene>
<proteinExistence type="predicted"/>
<evidence type="ECO:0000313" key="2">
    <source>
        <dbReference type="EMBL" id="MFD1049470.1"/>
    </source>
</evidence>
<keyword evidence="1" id="KW-0812">Transmembrane</keyword>
<sequence>MSARMEYTATSFAEPLQRVFDDVVQPEQDVDVTHHEESRYLVQAVAYRRKVPDRIESRLYEPVLALVAAWGRFGRRLATGSVHRYLGYGFYTLCGLLILLAVTR</sequence>
<name>A0ABW3MFN6_9PSEU</name>
<keyword evidence="1" id="KW-1133">Transmembrane helix</keyword>
<feature type="transmembrane region" description="Helical" evidence="1">
    <location>
        <begin position="85"/>
        <end position="103"/>
    </location>
</feature>
<dbReference type="EMBL" id="JBHTIS010002198">
    <property type="protein sequence ID" value="MFD1049470.1"/>
    <property type="molecule type" value="Genomic_DNA"/>
</dbReference>
<accession>A0ABW3MFN6</accession>
<evidence type="ECO:0000256" key="1">
    <source>
        <dbReference type="SAM" id="Phobius"/>
    </source>
</evidence>